<keyword evidence="3" id="KW-1185">Reference proteome</keyword>
<sequence length="75" mass="8365">MSRPLKFRDAQCPSSYYTACISLLKQDPQACTRKSHWSENAIPISNPYIASKHSSSLPSTLSLTTKSQDQHLKSP</sequence>
<protein>
    <submittedName>
        <fullName evidence="2">9668_t:CDS:1</fullName>
    </submittedName>
</protein>
<name>A0A9N9E318_FUNMO</name>
<gene>
    <name evidence="2" type="ORF">FMOSSE_LOCUS11732</name>
</gene>
<proteinExistence type="predicted"/>
<evidence type="ECO:0000313" key="2">
    <source>
        <dbReference type="EMBL" id="CAG8656568.1"/>
    </source>
</evidence>
<feature type="compositionally biased region" description="Low complexity" evidence="1">
    <location>
        <begin position="53"/>
        <end position="67"/>
    </location>
</feature>
<organism evidence="2 3">
    <name type="scientific">Funneliformis mosseae</name>
    <name type="common">Endomycorrhizal fungus</name>
    <name type="synonym">Glomus mosseae</name>
    <dbReference type="NCBI Taxonomy" id="27381"/>
    <lineage>
        <taxon>Eukaryota</taxon>
        <taxon>Fungi</taxon>
        <taxon>Fungi incertae sedis</taxon>
        <taxon>Mucoromycota</taxon>
        <taxon>Glomeromycotina</taxon>
        <taxon>Glomeromycetes</taxon>
        <taxon>Glomerales</taxon>
        <taxon>Glomeraceae</taxon>
        <taxon>Funneliformis</taxon>
    </lineage>
</organism>
<dbReference type="AlphaFoldDB" id="A0A9N9E318"/>
<comment type="caution">
    <text evidence="2">The sequence shown here is derived from an EMBL/GenBank/DDBJ whole genome shotgun (WGS) entry which is preliminary data.</text>
</comment>
<evidence type="ECO:0000256" key="1">
    <source>
        <dbReference type="SAM" id="MobiDB-lite"/>
    </source>
</evidence>
<dbReference type="EMBL" id="CAJVPP010004868">
    <property type="protein sequence ID" value="CAG8656568.1"/>
    <property type="molecule type" value="Genomic_DNA"/>
</dbReference>
<accession>A0A9N9E318</accession>
<dbReference type="Proteomes" id="UP000789375">
    <property type="component" value="Unassembled WGS sequence"/>
</dbReference>
<evidence type="ECO:0000313" key="3">
    <source>
        <dbReference type="Proteomes" id="UP000789375"/>
    </source>
</evidence>
<reference evidence="2" key="1">
    <citation type="submission" date="2021-06" db="EMBL/GenBank/DDBJ databases">
        <authorList>
            <person name="Kallberg Y."/>
            <person name="Tangrot J."/>
            <person name="Rosling A."/>
        </authorList>
    </citation>
    <scope>NUCLEOTIDE SEQUENCE</scope>
    <source>
        <strain evidence="2">87-6 pot B 2015</strain>
    </source>
</reference>
<feature type="region of interest" description="Disordered" evidence="1">
    <location>
        <begin position="53"/>
        <end position="75"/>
    </location>
</feature>